<reference evidence="7" key="1">
    <citation type="submission" date="2021-06" db="EMBL/GenBank/DDBJ databases">
        <authorList>
            <person name="Hodson N. C."/>
            <person name="Mongue J. A."/>
            <person name="Jaron S. K."/>
        </authorList>
    </citation>
    <scope>NUCLEOTIDE SEQUENCE</scope>
</reference>
<dbReference type="OrthoDB" id="10070917at2759"/>
<dbReference type="PANTHER" id="PTHR43053">
    <property type="entry name" value="GLYCOSIDASE FAMILY 31"/>
    <property type="match status" value="1"/>
</dbReference>
<proteinExistence type="inferred from homology"/>
<comment type="caution">
    <text evidence="7">The sequence shown here is derived from an EMBL/GenBank/DDBJ whole genome shotgun (WGS) entry which is preliminary data.</text>
</comment>
<evidence type="ECO:0000256" key="2">
    <source>
        <dbReference type="ARBA" id="ARBA00023295"/>
    </source>
</evidence>
<keyword evidence="4" id="KW-0732">Signal</keyword>
<dbReference type="CDD" id="cd06592">
    <property type="entry name" value="GH31_NET37"/>
    <property type="match status" value="1"/>
</dbReference>
<dbReference type="Pfam" id="PF21365">
    <property type="entry name" value="Glyco_hydro_31_3rd"/>
    <property type="match status" value="1"/>
</dbReference>
<accession>A0A8J2K9N5</accession>
<dbReference type="InterPro" id="IPR000322">
    <property type="entry name" value="Glyco_hydro_31_TIM"/>
</dbReference>
<dbReference type="GO" id="GO:0004553">
    <property type="term" value="F:hydrolase activity, hydrolyzing O-glycosyl compounds"/>
    <property type="evidence" value="ECO:0007669"/>
    <property type="project" value="InterPro"/>
</dbReference>
<feature type="signal peptide" evidence="4">
    <location>
        <begin position="1"/>
        <end position="21"/>
    </location>
</feature>
<dbReference type="Proteomes" id="UP000708208">
    <property type="component" value="Unassembled WGS sequence"/>
</dbReference>
<protein>
    <submittedName>
        <fullName evidence="7">Uncharacterized protein</fullName>
    </submittedName>
</protein>
<keyword evidence="2 3" id="KW-0326">Glycosidase</keyword>
<dbReference type="InterPro" id="IPR048395">
    <property type="entry name" value="Glyco_hydro_31_C"/>
</dbReference>
<feature type="chain" id="PRO_5035217130" evidence="4">
    <location>
        <begin position="22"/>
        <end position="653"/>
    </location>
</feature>
<evidence type="ECO:0000313" key="7">
    <source>
        <dbReference type="EMBL" id="CAG7734444.1"/>
    </source>
</evidence>
<dbReference type="EMBL" id="CAJVCH010269547">
    <property type="protein sequence ID" value="CAG7734444.1"/>
    <property type="molecule type" value="Genomic_DNA"/>
</dbReference>
<evidence type="ECO:0000259" key="5">
    <source>
        <dbReference type="Pfam" id="PF01055"/>
    </source>
</evidence>
<evidence type="ECO:0000313" key="8">
    <source>
        <dbReference type="Proteomes" id="UP000708208"/>
    </source>
</evidence>
<dbReference type="Pfam" id="PF01055">
    <property type="entry name" value="Glyco_hydro_31_2nd"/>
    <property type="match status" value="1"/>
</dbReference>
<dbReference type="AlphaFoldDB" id="A0A8J2K9N5"/>
<feature type="domain" description="Glycosyl hydrolase family 31 C-terminal" evidence="6">
    <location>
        <begin position="570"/>
        <end position="653"/>
    </location>
</feature>
<comment type="similarity">
    <text evidence="3">Belongs to the glycosyl hydrolase 31 family.</text>
</comment>
<keyword evidence="8" id="KW-1185">Reference proteome</keyword>
<evidence type="ECO:0000256" key="3">
    <source>
        <dbReference type="RuleBase" id="RU361185"/>
    </source>
</evidence>
<sequence>MLSRKLITAIYLALTIFSIEAAQQRIVGSPDARFVINSDANSFEYILEANGKTVLKGQLGLAVPSVAGRATETCESGESDACFEYGDYARLYLTAPKGESNCATVEWYSNFGRRLEDCFDLLSGVHWYGGGETKVQTWPIETEKRDEAPFVAGDFLQPNVQFGGLLDTYWISTSGVAIHVQEDSPLFTSWNTTHPNQFCFVAQDRAPYVERDAVRLKYDICVPKAGETFKDVHLRSLKKYYTLPTEIPDETMIVYPFWSTWAEYKADINQTLVVQMAKRLIEEGYTTNSHIQIDDNWETCYGEAEFNSNKFPDLPGMMRELGELGINRTTVWVHPFINFNCPSFQTAFDKEYFVKDVRNKQTITWWWEGQNSGLIDFTNPEAVNWYRARLQKLQTDTGITSFKFDAGESTWLPPSVKPANGDVNLLPNLMSTKYVESVAAFGGMIETRTGHRNQNLAIFLRMLDKDSRWGYDNGLKSMIPSLLLFSILGYSFVLPDMIGGNAYGSESPSNEMYIRWAQVNVFMPSWQFSVLPWDRDPTGLRDRAVKEAVELRISYASKFLEAARQTVEDGSPMNRPMWWVDPEDPETYTIDDQFMLGDDILAAPVTTEGALSRDIYLPKGTWLLPSNNLTFTGPQWLRSWPAPVDYLPFFVRQ</sequence>
<organism evidence="7 8">
    <name type="scientific">Allacma fusca</name>
    <dbReference type="NCBI Taxonomy" id="39272"/>
    <lineage>
        <taxon>Eukaryota</taxon>
        <taxon>Metazoa</taxon>
        <taxon>Ecdysozoa</taxon>
        <taxon>Arthropoda</taxon>
        <taxon>Hexapoda</taxon>
        <taxon>Collembola</taxon>
        <taxon>Symphypleona</taxon>
        <taxon>Sminthuridae</taxon>
        <taxon>Allacma</taxon>
    </lineage>
</organism>
<name>A0A8J2K9N5_9HEXA</name>
<feature type="domain" description="Glycoside hydrolase family 31 TIM barrel" evidence="5">
    <location>
        <begin position="257"/>
        <end position="553"/>
    </location>
</feature>
<dbReference type="GO" id="GO:0005975">
    <property type="term" value="P:carbohydrate metabolic process"/>
    <property type="evidence" value="ECO:0007669"/>
    <property type="project" value="InterPro"/>
</dbReference>
<evidence type="ECO:0000256" key="4">
    <source>
        <dbReference type="SAM" id="SignalP"/>
    </source>
</evidence>
<evidence type="ECO:0000259" key="6">
    <source>
        <dbReference type="Pfam" id="PF21365"/>
    </source>
</evidence>
<dbReference type="InterPro" id="IPR050985">
    <property type="entry name" value="Alpha-glycosidase_related"/>
</dbReference>
<keyword evidence="1 3" id="KW-0378">Hydrolase</keyword>
<gene>
    <name evidence="7" type="ORF">AFUS01_LOCUS22834</name>
</gene>
<dbReference type="PANTHER" id="PTHR43053:SF4">
    <property type="entry name" value="MYOGENESIS-REGULATING GLYCOSIDASE"/>
    <property type="match status" value="1"/>
</dbReference>
<evidence type="ECO:0000256" key="1">
    <source>
        <dbReference type="ARBA" id="ARBA00022801"/>
    </source>
</evidence>